<evidence type="ECO:0000313" key="6">
    <source>
        <dbReference type="Proteomes" id="UP000263486"/>
    </source>
</evidence>
<dbReference type="InterPro" id="IPR046335">
    <property type="entry name" value="LacI/GalR-like_sensor"/>
</dbReference>
<dbReference type="Pfam" id="PF13377">
    <property type="entry name" value="Peripla_BP_3"/>
    <property type="match status" value="1"/>
</dbReference>
<evidence type="ECO:0000259" key="4">
    <source>
        <dbReference type="PROSITE" id="PS50932"/>
    </source>
</evidence>
<dbReference type="Proteomes" id="UP000263486">
    <property type="component" value="Unassembled WGS sequence"/>
</dbReference>
<dbReference type="GO" id="GO:0003677">
    <property type="term" value="F:DNA binding"/>
    <property type="evidence" value="ECO:0007669"/>
    <property type="project" value="UniProtKB-KW"/>
</dbReference>
<dbReference type="Gene3D" id="3.40.50.2300">
    <property type="match status" value="2"/>
</dbReference>
<dbReference type="SUPFAM" id="SSF47413">
    <property type="entry name" value="lambda repressor-like DNA-binding domains"/>
    <property type="match status" value="1"/>
</dbReference>
<dbReference type="PROSITE" id="PS50932">
    <property type="entry name" value="HTH_LACI_2"/>
    <property type="match status" value="1"/>
</dbReference>
<keyword evidence="1" id="KW-0805">Transcription regulation</keyword>
<evidence type="ECO:0000256" key="3">
    <source>
        <dbReference type="ARBA" id="ARBA00023163"/>
    </source>
</evidence>
<dbReference type="CDD" id="cd06267">
    <property type="entry name" value="PBP1_LacI_sugar_binding-like"/>
    <property type="match status" value="1"/>
</dbReference>
<keyword evidence="3" id="KW-0804">Transcription</keyword>
<dbReference type="InterPro" id="IPR010982">
    <property type="entry name" value="Lambda_DNA-bd_dom_sf"/>
</dbReference>
<gene>
    <name evidence="5" type="ORF">DYH56_08940</name>
</gene>
<keyword evidence="2 5" id="KW-0238">DNA-binding</keyword>
<dbReference type="InterPro" id="IPR028082">
    <property type="entry name" value="Peripla_BP_I"/>
</dbReference>
<protein>
    <submittedName>
        <fullName evidence="5">LacI family DNA-binding transcriptional regulator</fullName>
    </submittedName>
</protein>
<name>A0ABX9KGC8_9FUSO</name>
<feature type="domain" description="HTH lacI-type" evidence="4">
    <location>
        <begin position="4"/>
        <end position="58"/>
    </location>
</feature>
<evidence type="ECO:0000256" key="1">
    <source>
        <dbReference type="ARBA" id="ARBA00023015"/>
    </source>
</evidence>
<reference evidence="5 6" key="1">
    <citation type="submission" date="2018-08" db="EMBL/GenBank/DDBJ databases">
        <title>Draft genome sequence of Psychrilyobacter sp. strain SD5 isolated from Black Sea water.</title>
        <authorList>
            <person name="Yadav S."/>
            <person name="Villanueva L."/>
            <person name="Damste J.S.S."/>
        </authorList>
    </citation>
    <scope>NUCLEOTIDE SEQUENCE [LARGE SCALE GENOMIC DNA]</scope>
    <source>
        <strain evidence="5 6">SD5</strain>
    </source>
</reference>
<dbReference type="RefSeq" id="WP_114642502.1">
    <property type="nucleotide sequence ID" value="NZ_JAACIO010000010.1"/>
</dbReference>
<dbReference type="EMBL" id="QUAJ01000014">
    <property type="protein sequence ID" value="REI40944.1"/>
    <property type="molecule type" value="Genomic_DNA"/>
</dbReference>
<dbReference type="CDD" id="cd01392">
    <property type="entry name" value="HTH_LacI"/>
    <property type="match status" value="1"/>
</dbReference>
<dbReference type="PANTHER" id="PTHR30146">
    <property type="entry name" value="LACI-RELATED TRANSCRIPTIONAL REPRESSOR"/>
    <property type="match status" value="1"/>
</dbReference>
<dbReference type="PANTHER" id="PTHR30146:SF109">
    <property type="entry name" value="HTH-TYPE TRANSCRIPTIONAL REGULATOR GALS"/>
    <property type="match status" value="1"/>
</dbReference>
<sequence>MMGVTLKNIASQLGLSYTTVSRALNDHKEIKTSTRKLVKETADSMGYVPNSIAQGLVMKKTKTLGLILPDITDGFMAELAREIEIVSNRAGYTIFLCNTNWSKERTRDYVKKLIERRVDGIIMIPTSNDISFLETALKYDTRIIFIGSSLKKIEVKSIQVDNYKAIKIAIFHLLGKNKRKIAYLGGGKELFANEERFMAFKNILTDNNLFDPKLVANSHEIRKDGYLLVEELLKKNIKFDSIIAFNDIIAMGAIKKLKELNIKVPEDVAVIGFDDSPISKFLGDGLSTIKQPIEEMARLAFNEVIKSKDNKRILLDPIFIHRSSS</sequence>
<keyword evidence="6" id="KW-1185">Reference proteome</keyword>
<dbReference type="Pfam" id="PF00356">
    <property type="entry name" value="LacI"/>
    <property type="match status" value="1"/>
</dbReference>
<organism evidence="5 6">
    <name type="scientific">Psychrilyobacter piezotolerans</name>
    <dbReference type="NCBI Taxonomy" id="2293438"/>
    <lineage>
        <taxon>Bacteria</taxon>
        <taxon>Fusobacteriati</taxon>
        <taxon>Fusobacteriota</taxon>
        <taxon>Fusobacteriia</taxon>
        <taxon>Fusobacteriales</taxon>
        <taxon>Fusobacteriaceae</taxon>
        <taxon>Psychrilyobacter</taxon>
    </lineage>
</organism>
<comment type="caution">
    <text evidence="5">The sequence shown here is derived from an EMBL/GenBank/DDBJ whole genome shotgun (WGS) entry which is preliminary data.</text>
</comment>
<accession>A0ABX9KGC8</accession>
<dbReference type="SMART" id="SM00354">
    <property type="entry name" value="HTH_LACI"/>
    <property type="match status" value="1"/>
</dbReference>
<dbReference type="Gene3D" id="1.10.260.40">
    <property type="entry name" value="lambda repressor-like DNA-binding domains"/>
    <property type="match status" value="1"/>
</dbReference>
<evidence type="ECO:0000256" key="2">
    <source>
        <dbReference type="ARBA" id="ARBA00023125"/>
    </source>
</evidence>
<proteinExistence type="predicted"/>
<dbReference type="InterPro" id="IPR000843">
    <property type="entry name" value="HTH_LacI"/>
</dbReference>
<evidence type="ECO:0000313" key="5">
    <source>
        <dbReference type="EMBL" id="REI40944.1"/>
    </source>
</evidence>
<dbReference type="SUPFAM" id="SSF53822">
    <property type="entry name" value="Periplasmic binding protein-like I"/>
    <property type="match status" value="1"/>
</dbReference>